<dbReference type="AlphaFoldDB" id="A0A2X3BB10"/>
<dbReference type="RefSeq" id="WP_112058357.1">
    <property type="nucleotide sequence ID" value="NZ_UAWL01000006.1"/>
</dbReference>
<accession>A0A2X3BB10</accession>
<dbReference type="EMBL" id="UAWL01000006">
    <property type="protein sequence ID" value="SQB98061.1"/>
    <property type="molecule type" value="Genomic_DNA"/>
</dbReference>
<reference evidence="1 2" key="1">
    <citation type="submission" date="2018-06" db="EMBL/GenBank/DDBJ databases">
        <authorList>
            <consortium name="Pathogen Informatics"/>
            <person name="Doyle S."/>
        </authorList>
    </citation>
    <scope>NUCLEOTIDE SEQUENCE [LARGE SCALE GENOMIC DNA]</scope>
    <source>
        <strain evidence="1 2">NCTC13102</strain>
    </source>
</reference>
<evidence type="ECO:0000313" key="1">
    <source>
        <dbReference type="EMBL" id="SQB98061.1"/>
    </source>
</evidence>
<sequence>MSNKKITLIVCVFICFLSLVRLSASEESGNEYIKLLYKLEEMGINENLGELKTPTGEIIMCSREGGVAWLYLSCIMLSKRI</sequence>
<name>A0A2X3BB10_9HELI</name>
<protein>
    <submittedName>
        <fullName evidence="1">Uncharacterized protein</fullName>
    </submittedName>
</protein>
<proteinExistence type="predicted"/>
<organism evidence="1 2">
    <name type="scientific">Helicobacter fennelliae</name>
    <dbReference type="NCBI Taxonomy" id="215"/>
    <lineage>
        <taxon>Bacteria</taxon>
        <taxon>Pseudomonadati</taxon>
        <taxon>Campylobacterota</taxon>
        <taxon>Epsilonproteobacteria</taxon>
        <taxon>Campylobacterales</taxon>
        <taxon>Helicobacteraceae</taxon>
        <taxon>Helicobacter</taxon>
    </lineage>
</organism>
<dbReference type="Proteomes" id="UP000250166">
    <property type="component" value="Unassembled WGS sequence"/>
</dbReference>
<evidence type="ECO:0000313" key="2">
    <source>
        <dbReference type="Proteomes" id="UP000250166"/>
    </source>
</evidence>
<gene>
    <name evidence="1" type="ORF">NCTC13102_00511</name>
</gene>